<dbReference type="EMBL" id="CAJVPK010000390">
    <property type="protein sequence ID" value="CAG8503563.1"/>
    <property type="molecule type" value="Genomic_DNA"/>
</dbReference>
<protein>
    <submittedName>
        <fullName evidence="1">9132_t:CDS:1</fullName>
    </submittedName>
</protein>
<accession>A0A9N8ZQB3</accession>
<evidence type="ECO:0000313" key="2">
    <source>
        <dbReference type="Proteomes" id="UP000789706"/>
    </source>
</evidence>
<evidence type="ECO:0000313" key="1">
    <source>
        <dbReference type="EMBL" id="CAG8503563.1"/>
    </source>
</evidence>
<dbReference type="AlphaFoldDB" id="A0A9N8ZQB3"/>
<name>A0A9N8ZQB3_9GLOM</name>
<dbReference type="Proteomes" id="UP000789706">
    <property type="component" value="Unassembled WGS sequence"/>
</dbReference>
<keyword evidence="2" id="KW-1185">Reference proteome</keyword>
<reference evidence="1" key="1">
    <citation type="submission" date="2021-06" db="EMBL/GenBank/DDBJ databases">
        <authorList>
            <person name="Kallberg Y."/>
            <person name="Tangrot J."/>
            <person name="Rosling A."/>
        </authorList>
    </citation>
    <scope>NUCLEOTIDE SEQUENCE</scope>
    <source>
        <strain evidence="1">AZ414A</strain>
    </source>
</reference>
<proteinExistence type="predicted"/>
<comment type="caution">
    <text evidence="1">The sequence shown here is derived from an EMBL/GenBank/DDBJ whole genome shotgun (WGS) entry which is preliminary data.</text>
</comment>
<organism evidence="1 2">
    <name type="scientific">Diversispora eburnea</name>
    <dbReference type="NCBI Taxonomy" id="1213867"/>
    <lineage>
        <taxon>Eukaryota</taxon>
        <taxon>Fungi</taxon>
        <taxon>Fungi incertae sedis</taxon>
        <taxon>Mucoromycota</taxon>
        <taxon>Glomeromycotina</taxon>
        <taxon>Glomeromycetes</taxon>
        <taxon>Diversisporales</taxon>
        <taxon>Diversisporaceae</taxon>
        <taxon>Diversispora</taxon>
    </lineage>
</organism>
<feature type="non-terminal residue" evidence="1">
    <location>
        <position position="134"/>
    </location>
</feature>
<sequence length="134" mass="15594">IALNKKYIQIGESNDIKLVIKEIASTSAVQIVIEVTLIYNNLFINNKQDGYMKARAKRIMKVEINQSVAQFSEPKSPFRLNPVIYHEFIVSTLELCSKRFPLRVLTDELIMEIKKKLVELLNKRIYSHLRNKVC</sequence>
<gene>
    <name evidence="1" type="ORF">DEBURN_LOCUS4803</name>
</gene>